<feature type="region of interest" description="Disordered" evidence="11">
    <location>
        <begin position="731"/>
        <end position="811"/>
    </location>
</feature>
<keyword evidence="13" id="KW-1185">Reference proteome</keyword>
<dbReference type="GO" id="GO:0006548">
    <property type="term" value="P:L-histidine catabolic process"/>
    <property type="evidence" value="ECO:0007669"/>
    <property type="project" value="TreeGrafter"/>
</dbReference>
<dbReference type="InterPro" id="IPR015421">
    <property type="entry name" value="PyrdxlP-dep_Trfase_major"/>
</dbReference>
<dbReference type="FunFam" id="3.90.1150.10:FF:000018">
    <property type="entry name" value="Histidine decarboxylase"/>
    <property type="match status" value="1"/>
</dbReference>
<evidence type="ECO:0000256" key="8">
    <source>
        <dbReference type="ARBA" id="ARBA00023239"/>
    </source>
</evidence>
<dbReference type="AlphaFoldDB" id="A0A1I8M380"/>
<dbReference type="PRINTS" id="PR00800">
    <property type="entry name" value="YHDCRBOXLASE"/>
</dbReference>
<evidence type="ECO:0000256" key="6">
    <source>
        <dbReference type="ARBA" id="ARBA00022793"/>
    </source>
</evidence>
<dbReference type="InterPro" id="IPR002129">
    <property type="entry name" value="PyrdxlP-dep_de-COase"/>
</dbReference>
<evidence type="ECO:0000256" key="11">
    <source>
        <dbReference type="SAM" id="MobiDB-lite"/>
    </source>
</evidence>
<evidence type="ECO:0000256" key="9">
    <source>
        <dbReference type="ARBA" id="ARBA00039946"/>
    </source>
</evidence>
<dbReference type="Gene3D" id="3.90.1150.10">
    <property type="entry name" value="Aspartate Aminotransferase, domain 1"/>
    <property type="match status" value="1"/>
</dbReference>
<evidence type="ECO:0000313" key="13">
    <source>
        <dbReference type="Proteomes" id="UP001652621"/>
    </source>
</evidence>
<keyword evidence="8" id="KW-0456">Lyase</keyword>
<comment type="subunit">
    <text evidence="3">Homodimer.</text>
</comment>
<dbReference type="PANTHER" id="PTHR11999:SF68">
    <property type="entry name" value="HISTIDINE DECARBOXYLASE"/>
    <property type="match status" value="1"/>
</dbReference>
<sequence>MDFTEYRQRGKEMVDYIADYLENIRDRRVFPDVKPGYMKNLLPDSAPIEGEEWQNIFEDVERVIMPGITHWQSPHMHAYFPALNSFPSLLGDMLADAINCLGFTWASSPACTELEIIVMNWLGKMIGLPDEFLNLTSSSRGGGVVQTTASEATLVCLLAGRTRAIQRFHEKCPGYQDAEINARLVAYCSDQAHSSVEKAALIGLVRMRYIEADQNLSMQGQPLRDAIEDDIRQGLVPFWVCATLGTTGACSFDNLEEIGGVCREHNLWLHVDAAYAGSAFICPEFRTWLKGIERADSIAFNPSKWMMIHFDATALWVKDSAAVHRTFNVEPLYLQHENSGVAVDFMHWQIPLSRRFRSLKIWFVLRSYGIKGLQRHIREGVRLAQKFEALVAADHRFEIPAKRHLGLVVFRIKGDNEITERLLKRLNHRGNIHCIPSSLKGKYVIRFTVTSTRTTVDDILRDWTEIKNAATEILSEMNITISNRVYLKDIKDKSDGFGSSLLLSNSPLSPKIVNGSFAAIFDDEFLAKTYAGVRIAHQESPSMRRRVRGIMMSGKQFSLDSHMDVVVQTSMDSKTTTTKGVDSYGKTTPIVRYAADREAIREDEESQEDCEMNWWEESAAMPQLQPLRNRQNRLPIATTHRPSDLGIGETFSRPQRPSSLTTSVNSVWSPVTHYQLLSNSRQLSTIAEKEKSAVSGDSLSSASSSNILYPGKRFLYSEGSIEKKCSFSDSVFCPPTPTDEQDTTKSLSECPVSGAENSNDATPIANVDLLNEHFPSVESLESPNQPSSDSEGSSEDTSTTSAPGYSSLESV</sequence>
<dbReference type="OrthoDB" id="639767at2759"/>
<dbReference type="EnsemblMetazoa" id="MDOA000782-RB">
    <property type="protein sequence ID" value="MDOA000782-PB"/>
    <property type="gene ID" value="MDOA000782"/>
</dbReference>
<dbReference type="CDD" id="cd06450">
    <property type="entry name" value="DOPA_deC_like"/>
    <property type="match status" value="1"/>
</dbReference>
<evidence type="ECO:0000256" key="1">
    <source>
        <dbReference type="ARBA" id="ARBA00001933"/>
    </source>
</evidence>
<feature type="compositionally biased region" description="Polar residues" evidence="11">
    <location>
        <begin position="652"/>
        <end position="663"/>
    </location>
</feature>
<dbReference type="GO" id="GO:0004398">
    <property type="term" value="F:histidine decarboxylase activity"/>
    <property type="evidence" value="ECO:0007669"/>
    <property type="project" value="UniProtKB-EC"/>
</dbReference>
<accession>A0A1I8M380</accession>
<keyword evidence="5" id="KW-0127">Catecholamine biosynthesis</keyword>
<dbReference type="VEuPathDB" id="VectorBase:MDOMA2_003700"/>
<gene>
    <name evidence="12" type="primary">101901068</name>
    <name evidence="14 15" type="synonym">LOC101901068</name>
</gene>
<keyword evidence="6" id="KW-0210">Decarboxylase</keyword>
<dbReference type="Gene3D" id="3.40.640.10">
    <property type="entry name" value="Type I PLP-dependent aspartate aminotransferase-like (Major domain)"/>
    <property type="match status" value="1"/>
</dbReference>
<dbReference type="Pfam" id="PF00282">
    <property type="entry name" value="Pyridoxal_deC"/>
    <property type="match status" value="1"/>
</dbReference>
<feature type="compositionally biased region" description="Low complexity" evidence="11">
    <location>
        <begin position="787"/>
        <end position="801"/>
    </location>
</feature>
<feature type="region of interest" description="Disordered" evidence="11">
    <location>
        <begin position="638"/>
        <end position="663"/>
    </location>
</feature>
<dbReference type="EC" id="4.1.1.22" evidence="4"/>
<dbReference type="InterPro" id="IPR021115">
    <property type="entry name" value="Pyridoxal-P_BS"/>
</dbReference>
<evidence type="ECO:0000256" key="2">
    <source>
        <dbReference type="ARBA" id="ARBA00009533"/>
    </source>
</evidence>
<evidence type="ECO:0000313" key="14">
    <source>
        <dbReference type="RefSeq" id="XP_011290217.1"/>
    </source>
</evidence>
<evidence type="ECO:0000256" key="5">
    <source>
        <dbReference type="ARBA" id="ARBA00022584"/>
    </source>
</evidence>
<dbReference type="STRING" id="7370.A0A1I8M380"/>
<dbReference type="RefSeq" id="XP_019890396.1">
    <property type="nucleotide sequence ID" value="XM_020034837.1"/>
</dbReference>
<protein>
    <recommendedName>
        <fullName evidence="9">Histidine decarboxylase</fullName>
        <ecNumber evidence="4">4.1.1.22</ecNumber>
    </recommendedName>
</protein>
<evidence type="ECO:0000256" key="3">
    <source>
        <dbReference type="ARBA" id="ARBA00011738"/>
    </source>
</evidence>
<dbReference type="SUPFAM" id="SSF53383">
    <property type="entry name" value="PLP-dependent transferases"/>
    <property type="match status" value="1"/>
</dbReference>
<comment type="similarity">
    <text evidence="2">Belongs to the group II decarboxylase family.</text>
</comment>
<evidence type="ECO:0000313" key="15">
    <source>
        <dbReference type="RefSeq" id="XP_019890396.1"/>
    </source>
</evidence>
<dbReference type="Proteomes" id="UP001652621">
    <property type="component" value="Unplaced"/>
</dbReference>
<dbReference type="GO" id="GO:0005737">
    <property type="term" value="C:cytoplasm"/>
    <property type="evidence" value="ECO:0007669"/>
    <property type="project" value="TreeGrafter"/>
</dbReference>
<dbReference type="InterPro" id="IPR010977">
    <property type="entry name" value="Aromatic_deC"/>
</dbReference>
<evidence type="ECO:0000313" key="12">
    <source>
        <dbReference type="EnsemblMetazoa" id="MDOA000782-PB"/>
    </source>
</evidence>
<dbReference type="VEuPathDB" id="VectorBase:MDOA000782"/>
<feature type="compositionally biased region" description="Polar residues" evidence="11">
    <location>
        <begin position="802"/>
        <end position="811"/>
    </location>
</feature>
<dbReference type="GO" id="GO:0030170">
    <property type="term" value="F:pyridoxal phosphate binding"/>
    <property type="evidence" value="ECO:0007669"/>
    <property type="project" value="InterPro"/>
</dbReference>
<feature type="modified residue" description="N6-(pyridoxal phosphate)lysine" evidence="10">
    <location>
        <position position="304"/>
    </location>
</feature>
<name>A0A1I8M380_MUSDO</name>
<reference evidence="14 15" key="2">
    <citation type="submission" date="2025-04" db="UniProtKB">
        <authorList>
            <consortium name="RefSeq"/>
        </authorList>
    </citation>
    <scope>IDENTIFICATION</scope>
    <source>
        <strain evidence="14 15">Aabys</strain>
    </source>
</reference>
<reference evidence="12" key="1">
    <citation type="submission" date="2020-05" db="UniProtKB">
        <authorList>
            <consortium name="EnsemblMetazoa"/>
        </authorList>
    </citation>
    <scope>IDENTIFICATION</scope>
    <source>
        <strain evidence="12">Aabys</strain>
    </source>
</reference>
<organism evidence="12">
    <name type="scientific">Musca domestica</name>
    <name type="common">House fly</name>
    <dbReference type="NCBI Taxonomy" id="7370"/>
    <lineage>
        <taxon>Eukaryota</taxon>
        <taxon>Metazoa</taxon>
        <taxon>Ecdysozoa</taxon>
        <taxon>Arthropoda</taxon>
        <taxon>Hexapoda</taxon>
        <taxon>Insecta</taxon>
        <taxon>Pterygota</taxon>
        <taxon>Neoptera</taxon>
        <taxon>Endopterygota</taxon>
        <taxon>Diptera</taxon>
        <taxon>Brachycera</taxon>
        <taxon>Muscomorpha</taxon>
        <taxon>Muscoidea</taxon>
        <taxon>Muscidae</taxon>
        <taxon>Musca</taxon>
    </lineage>
</organism>
<dbReference type="GO" id="GO:0001694">
    <property type="term" value="P:histamine biosynthetic process"/>
    <property type="evidence" value="ECO:0007669"/>
    <property type="project" value="TreeGrafter"/>
</dbReference>
<dbReference type="PANTHER" id="PTHR11999">
    <property type="entry name" value="GROUP II PYRIDOXAL-5-PHOSPHATE DECARBOXYLASE"/>
    <property type="match status" value="1"/>
</dbReference>
<keyword evidence="7 10" id="KW-0663">Pyridoxal phosphate</keyword>
<dbReference type="GO" id="GO:0042423">
    <property type="term" value="P:catecholamine biosynthetic process"/>
    <property type="evidence" value="ECO:0007669"/>
    <property type="project" value="UniProtKB-KW"/>
</dbReference>
<proteinExistence type="inferred from homology"/>
<evidence type="ECO:0000256" key="10">
    <source>
        <dbReference type="PIRSR" id="PIRSR602129-50"/>
    </source>
</evidence>
<dbReference type="PROSITE" id="PS00392">
    <property type="entry name" value="DDC_GAD_HDC_YDC"/>
    <property type="match status" value="1"/>
</dbReference>
<dbReference type="RefSeq" id="XP_011290217.1">
    <property type="nucleotide sequence ID" value="XM_011291915.2"/>
</dbReference>
<evidence type="ECO:0000256" key="4">
    <source>
        <dbReference type="ARBA" id="ARBA00012320"/>
    </source>
</evidence>
<dbReference type="Gene3D" id="1.20.1340.10">
    <property type="entry name" value="dopa decarboxylase, N-terminal domain"/>
    <property type="match status" value="1"/>
</dbReference>
<evidence type="ECO:0000256" key="7">
    <source>
        <dbReference type="ARBA" id="ARBA00022898"/>
    </source>
</evidence>
<dbReference type="InterPro" id="IPR015422">
    <property type="entry name" value="PyrdxlP-dep_Trfase_small"/>
</dbReference>
<dbReference type="FunFam" id="3.40.640.10:FF:000025">
    <property type="entry name" value="Histidine decarboxylase"/>
    <property type="match status" value="1"/>
</dbReference>
<dbReference type="InterPro" id="IPR015424">
    <property type="entry name" value="PyrdxlP-dep_Trfase"/>
</dbReference>
<dbReference type="FunFam" id="1.20.1340.10:FF:000001">
    <property type="entry name" value="Histidine decarboxylase"/>
    <property type="match status" value="1"/>
</dbReference>
<comment type="cofactor">
    <cofactor evidence="1 10">
        <name>pyridoxal 5'-phosphate</name>
        <dbReference type="ChEBI" id="CHEBI:597326"/>
    </cofactor>
</comment>